<sequence>MSVGPTVVEYVRADGSNPYRAWFDSLHAQAAAKAASAVVRLELGNLSRVKWIGTIGEYRIDSGPGYRIYLGKDGDKLIILLGGGTKQRQQADIERAKVMWEEYRK</sequence>
<dbReference type="NCBIfam" id="TIGR02683">
    <property type="entry name" value="upstrm_HI1419"/>
    <property type="match status" value="1"/>
</dbReference>
<evidence type="ECO:0008006" key="3">
    <source>
        <dbReference type="Google" id="ProtNLM"/>
    </source>
</evidence>
<name>A0A5E6MF54_9BACT</name>
<organism evidence="1 2">
    <name type="scientific">Methylacidimicrobium tartarophylax</name>
    <dbReference type="NCBI Taxonomy" id="1041768"/>
    <lineage>
        <taxon>Bacteria</taxon>
        <taxon>Pseudomonadati</taxon>
        <taxon>Verrucomicrobiota</taxon>
        <taxon>Methylacidimicrobium</taxon>
    </lineage>
</organism>
<dbReference type="Proteomes" id="UP000334923">
    <property type="component" value="Unassembled WGS sequence"/>
</dbReference>
<evidence type="ECO:0000313" key="2">
    <source>
        <dbReference type="Proteomes" id="UP000334923"/>
    </source>
</evidence>
<dbReference type="PIRSF" id="PIRSF028744">
    <property type="entry name" value="Addict_mod_HI1419"/>
    <property type="match status" value="1"/>
</dbReference>
<dbReference type="PANTHER" id="PTHR41791:SF1">
    <property type="entry name" value="SSL7039 PROTEIN"/>
    <property type="match status" value="1"/>
</dbReference>
<dbReference type="OrthoDB" id="9800258at2"/>
<proteinExistence type="predicted"/>
<protein>
    <recommendedName>
        <fullName evidence="3">Addiction module killer protein</fullName>
    </recommendedName>
</protein>
<dbReference type="PANTHER" id="PTHR41791">
    <property type="entry name" value="SSL7039 PROTEIN"/>
    <property type="match status" value="1"/>
</dbReference>
<gene>
    <name evidence="1" type="ORF">MAMT_01495</name>
</gene>
<dbReference type="AlphaFoldDB" id="A0A5E6MF54"/>
<keyword evidence="2" id="KW-1185">Reference proteome</keyword>
<dbReference type="InterPro" id="IPR014056">
    <property type="entry name" value="TypeIITA-like_toxin_pred"/>
</dbReference>
<dbReference type="EMBL" id="CABFVA020000079">
    <property type="protein sequence ID" value="VVM06996.1"/>
    <property type="molecule type" value="Genomic_DNA"/>
</dbReference>
<dbReference type="RefSeq" id="WP_142660331.1">
    <property type="nucleotide sequence ID" value="NZ_CABFVA020000079.1"/>
</dbReference>
<reference evidence="1 2" key="1">
    <citation type="submission" date="2019-09" db="EMBL/GenBank/DDBJ databases">
        <authorList>
            <person name="Cremers G."/>
        </authorList>
    </citation>
    <scope>NUCLEOTIDE SEQUENCE [LARGE SCALE GENOMIC DNA]</scope>
    <source>
        <strain evidence="1">4A</strain>
    </source>
</reference>
<accession>A0A5E6MF54</accession>
<evidence type="ECO:0000313" key="1">
    <source>
        <dbReference type="EMBL" id="VVM06996.1"/>
    </source>
</evidence>